<evidence type="ECO:0008006" key="9">
    <source>
        <dbReference type="Google" id="ProtNLM"/>
    </source>
</evidence>
<evidence type="ECO:0000313" key="7">
    <source>
        <dbReference type="EMBL" id="AZP14261.1"/>
    </source>
</evidence>
<feature type="transmembrane region" description="Helical" evidence="6">
    <location>
        <begin position="65"/>
        <end position="82"/>
    </location>
</feature>
<proteinExistence type="predicted"/>
<gene>
    <name evidence="7" type="ORF">EJN92_21025</name>
</gene>
<evidence type="ECO:0000256" key="4">
    <source>
        <dbReference type="ARBA" id="ARBA00022989"/>
    </source>
</evidence>
<dbReference type="EMBL" id="CP034464">
    <property type="protein sequence ID" value="AZP14261.1"/>
    <property type="molecule type" value="Genomic_DNA"/>
</dbReference>
<keyword evidence="4 6" id="KW-1133">Transmembrane helix</keyword>
<reference evidence="7 8" key="1">
    <citation type="journal article" date="2011" name="Int. J. Syst. Evol. Microbiol.">
        <title>Description of Undibacterium oligocarboniphilum sp. nov., isolated from purified water, and Undibacterium pigrum strain CCUG 49012 as the type strain of Undibacterium parvum sp. nov., and emended descriptions of the genus Undibacterium and the species Undibacterium pigrum.</title>
        <authorList>
            <person name="Eder W."/>
            <person name="Wanner G."/>
            <person name="Ludwig W."/>
            <person name="Busse H.J."/>
            <person name="Ziemke-Kageler F."/>
            <person name="Lang E."/>
        </authorList>
    </citation>
    <scope>NUCLEOTIDE SEQUENCE [LARGE SCALE GENOMIC DNA]</scope>
    <source>
        <strain evidence="7 8">DSM 23061</strain>
    </source>
</reference>
<dbReference type="AlphaFoldDB" id="A0A3S9HQ84"/>
<keyword evidence="2" id="KW-1003">Cell membrane</keyword>
<evidence type="ECO:0000256" key="2">
    <source>
        <dbReference type="ARBA" id="ARBA00022475"/>
    </source>
</evidence>
<dbReference type="RefSeq" id="WP_126129622.1">
    <property type="nucleotide sequence ID" value="NZ_CP034464.1"/>
</dbReference>
<dbReference type="OrthoDB" id="8565734at2"/>
<accession>A0A3S9HQ84</accession>
<evidence type="ECO:0000256" key="3">
    <source>
        <dbReference type="ARBA" id="ARBA00022692"/>
    </source>
</evidence>
<evidence type="ECO:0000256" key="5">
    <source>
        <dbReference type="ARBA" id="ARBA00023136"/>
    </source>
</evidence>
<dbReference type="Pfam" id="PF03626">
    <property type="entry name" value="COX4_pro"/>
    <property type="match status" value="1"/>
</dbReference>
<name>A0A3S9HQ84_9BURK</name>
<feature type="transmembrane region" description="Helical" evidence="6">
    <location>
        <begin position="35"/>
        <end position="53"/>
    </location>
</feature>
<sequence length="85" mass="9619">MINIKTATYQWLMLLALTSLSFGLAETDYLGKNILLPVLLATLIKGSIVIDRFMALRHVAGPWRIIVLTWLLAVLGTIWFSFTRI</sequence>
<evidence type="ECO:0000256" key="6">
    <source>
        <dbReference type="SAM" id="Phobius"/>
    </source>
</evidence>
<keyword evidence="5 6" id="KW-0472">Membrane</keyword>
<dbReference type="GO" id="GO:0005886">
    <property type="term" value="C:plasma membrane"/>
    <property type="evidence" value="ECO:0007669"/>
    <property type="project" value="UniProtKB-SubCell"/>
</dbReference>
<organism evidence="7 8">
    <name type="scientific">Undibacterium parvum</name>
    <dbReference type="NCBI Taxonomy" id="401471"/>
    <lineage>
        <taxon>Bacteria</taxon>
        <taxon>Pseudomonadati</taxon>
        <taxon>Pseudomonadota</taxon>
        <taxon>Betaproteobacteria</taxon>
        <taxon>Burkholderiales</taxon>
        <taxon>Oxalobacteraceae</taxon>
        <taxon>Undibacterium</taxon>
    </lineage>
</organism>
<keyword evidence="3 6" id="KW-0812">Transmembrane</keyword>
<protein>
    <recommendedName>
        <fullName evidence="9">Cytochrome C oxidase subunit IV</fullName>
    </recommendedName>
</protein>
<comment type="subcellular location">
    <subcellularLocation>
        <location evidence="1">Cell membrane</location>
        <topology evidence="1">Multi-pass membrane protein</topology>
    </subcellularLocation>
</comment>
<evidence type="ECO:0000313" key="8">
    <source>
        <dbReference type="Proteomes" id="UP000275663"/>
    </source>
</evidence>
<dbReference type="Proteomes" id="UP000275663">
    <property type="component" value="Chromosome"/>
</dbReference>
<dbReference type="KEGG" id="upv:EJN92_21025"/>
<evidence type="ECO:0000256" key="1">
    <source>
        <dbReference type="ARBA" id="ARBA00004651"/>
    </source>
</evidence>
<keyword evidence="8" id="KW-1185">Reference proteome</keyword>
<dbReference type="InterPro" id="IPR005171">
    <property type="entry name" value="Cyt_c_oxidase_su4_prok"/>
</dbReference>